<dbReference type="PANTHER" id="PTHR46957:SF3">
    <property type="entry name" value="CYTOKINE RECEPTOR"/>
    <property type="match status" value="1"/>
</dbReference>
<name>A0A4U7BN06_9BACT</name>
<dbReference type="GO" id="GO:0016020">
    <property type="term" value="C:membrane"/>
    <property type="evidence" value="ECO:0007669"/>
    <property type="project" value="UniProtKB-SubCell"/>
</dbReference>
<dbReference type="InterPro" id="IPR013783">
    <property type="entry name" value="Ig-like_fold"/>
</dbReference>
<dbReference type="Proteomes" id="UP000308838">
    <property type="component" value="Unassembled WGS sequence"/>
</dbReference>
<dbReference type="AlphaFoldDB" id="A0A4U7BN06"/>
<evidence type="ECO:0000256" key="1">
    <source>
        <dbReference type="SAM" id="SignalP"/>
    </source>
</evidence>
<evidence type="ECO:0000313" key="4">
    <source>
        <dbReference type="Proteomes" id="UP000308838"/>
    </source>
</evidence>
<dbReference type="InterPro" id="IPR036116">
    <property type="entry name" value="FN3_sf"/>
</dbReference>
<keyword evidence="4" id="KW-1185">Reference proteome</keyword>
<dbReference type="PROSITE" id="PS51257">
    <property type="entry name" value="PROKAR_LIPOPROTEIN"/>
    <property type="match status" value="1"/>
</dbReference>
<protein>
    <submittedName>
        <fullName evidence="3">Ferrous iron transporter A</fullName>
    </submittedName>
</protein>
<proteinExistence type="predicted"/>
<evidence type="ECO:0000313" key="3">
    <source>
        <dbReference type="EMBL" id="TKX32031.1"/>
    </source>
</evidence>
<feature type="signal peptide" evidence="1">
    <location>
        <begin position="1"/>
        <end position="24"/>
    </location>
</feature>
<keyword evidence="1" id="KW-0732">Signal</keyword>
<dbReference type="EMBL" id="NXLZ01000001">
    <property type="protein sequence ID" value="TKX32031.1"/>
    <property type="molecule type" value="Genomic_DNA"/>
</dbReference>
<comment type="caution">
    <text evidence="3">The sequence shown here is derived from an EMBL/GenBank/DDBJ whole genome shotgun (WGS) entry which is preliminary data.</text>
</comment>
<sequence length="411" mass="46623">MMKKFHLNLCLSILVLLFSACSVSQVPNTELNKETLVNESLPKMDNIKSLSDISNIAFEWEPLYNDNIQGFYLYRSSDKDPQFKLVATIKDKFQTHYIDTNLEPNTRYYYKMRSFDSQGYISEDGKILEANTMPRLEAIPFVQAVTNLPNRIKLIWRPHPDLRVNSYIIERSKSNEDNFKKIAEVKNRLSAEYIDKDLKPNENFNYQIIAVSFDGIKSEPSQVLNSTSKALPPEVQNLNASSNTSNKIILTWNASTYKDFSYYKIYSTSSSFLPYTLIAKTDKNSYEDMVEGSNETKYYKVTMVDVDGLESPMPKNGVEGKTLGIPSSPSIILAQSTSEGINLEWIDGDSRAVEYEVRRYGGEQDAIFKGIKGKKLKDIKALPGVEYSYEVVAIDSAGLHSKPSKRVKAAQ</sequence>
<feature type="domain" description="Fibronectin type-III" evidence="2">
    <location>
        <begin position="136"/>
        <end position="233"/>
    </location>
</feature>
<accession>A0A4U7BN06</accession>
<dbReference type="InterPro" id="IPR050713">
    <property type="entry name" value="RTP_Phos/Ushers"/>
</dbReference>
<dbReference type="Gene3D" id="2.60.40.10">
    <property type="entry name" value="Immunoglobulins"/>
    <property type="match status" value="4"/>
</dbReference>
<organism evidence="3 4">
    <name type="scientific">Campylobacter estrildidarum</name>
    <dbReference type="NCBI Taxonomy" id="2510189"/>
    <lineage>
        <taxon>Bacteria</taxon>
        <taxon>Pseudomonadati</taxon>
        <taxon>Campylobacterota</taxon>
        <taxon>Epsilonproteobacteria</taxon>
        <taxon>Campylobacterales</taxon>
        <taxon>Campylobacteraceae</taxon>
        <taxon>Campylobacter</taxon>
    </lineage>
</organism>
<dbReference type="CDD" id="cd00063">
    <property type="entry name" value="FN3"/>
    <property type="match status" value="2"/>
</dbReference>
<gene>
    <name evidence="3" type="ORF">CQA69_00505</name>
</gene>
<dbReference type="PROSITE" id="PS50853">
    <property type="entry name" value="FN3"/>
    <property type="match status" value="2"/>
</dbReference>
<feature type="domain" description="Fibronectin type-III" evidence="2">
    <location>
        <begin position="41"/>
        <end position="135"/>
    </location>
</feature>
<dbReference type="OrthoDB" id="9810925at2"/>
<dbReference type="PANTHER" id="PTHR46957">
    <property type="entry name" value="CYTOKINE RECEPTOR"/>
    <property type="match status" value="1"/>
</dbReference>
<feature type="chain" id="PRO_5020491443" evidence="1">
    <location>
        <begin position="25"/>
        <end position="411"/>
    </location>
</feature>
<reference evidence="3 4" key="1">
    <citation type="submission" date="2018-05" db="EMBL/GenBank/DDBJ databases">
        <title>Novel Campyloabacter and Helicobacter Species and Strains.</title>
        <authorList>
            <person name="Mannion A.J."/>
            <person name="Shen Z."/>
            <person name="Fox J.G."/>
        </authorList>
    </citation>
    <scope>NUCLEOTIDE SEQUENCE [LARGE SCALE GENOMIC DNA]</scope>
    <source>
        <strain evidence="4">MIT17-664</strain>
    </source>
</reference>
<evidence type="ECO:0000259" key="2">
    <source>
        <dbReference type="PROSITE" id="PS50853"/>
    </source>
</evidence>
<dbReference type="SUPFAM" id="SSF49265">
    <property type="entry name" value="Fibronectin type III"/>
    <property type="match status" value="2"/>
</dbReference>
<dbReference type="RefSeq" id="WP_137619888.1">
    <property type="nucleotide sequence ID" value="NZ_NXLZ01000001.1"/>
</dbReference>
<dbReference type="SMART" id="SM00060">
    <property type="entry name" value="FN3"/>
    <property type="match status" value="3"/>
</dbReference>
<dbReference type="InterPro" id="IPR003961">
    <property type="entry name" value="FN3_dom"/>
</dbReference>